<sequence length="802" mass="91046">MFDTLAPSDSSTKRQRTSRTCHDAVPQLLAKGQVEAAKSVCRKALEEFDSAAKPSMADVWYSLGLVHDIAHEHEEVERCMRKALSYHERPEIWPYLADYATRIGDFDAAFLCFERMQQLVPTGLLGIQAASDAKLLARTLRCSLVKRSCWLDVAEELSGARALEERSHTHAWRVQDSQWQWRGEGRSRQEPCQRSNPEEEQVSTESEKKEESLNRTFSSSVTCQVWDNVFGPELLLALQKSVDDFAVWRAKSPQRLLGFWLPTNAEPQTAPEVAGRKLQDLLGRNDLDIEWWCRTQVPSLGAHFHYDTHPFLDEAHGHLRPEFSSVLFLSDVGGPTVVLNQQARGSGSIGSHVPEVPHHGSAVASRSNRWFAFPGTLRHGAVSLTNSRDEVRSGAKRTVILYNFWPKNTPKTAECVQPDFSDYLPFCAWAPTARHILCDCCLKQLQREPMNAEKMASVDLTKPSEMDHSVPMEGALGFLPMPCSDVFKTDRGFVNLHWRTAAKLPSDWSALQLQMLFTPYGGVQAMQFADEGERILRVRLEDLAQHSVAAAHFQQSPSNGIVLQCEHFLGPKEQELLAAAAEAIACSKTPAERRRKEEEAERQRQRLAAIEEAEQQRQAAILAVRRSLWEAANADFAAAVLIEVEKDVERGKRLQAAAESLRDPTLSKQRRRMMLALVEAERKRHGPMIPRMERQAMAAADADSDAWQQYVIQAERQYLKLIKEAEEMETRAMARAEKETRRAEQARLDFERRRRHREEKMRDAERGAMKRADEESRFVEAAIALAEERAREEFESLGLHRI</sequence>
<keyword evidence="4" id="KW-0560">Oxidoreductase</keyword>
<evidence type="ECO:0000313" key="2">
    <source>
        <dbReference type="EMBL" id="CAI3977121.1"/>
    </source>
</evidence>
<feature type="region of interest" description="Disordered" evidence="1">
    <location>
        <begin position="735"/>
        <end position="773"/>
    </location>
</feature>
<evidence type="ECO:0000313" key="3">
    <source>
        <dbReference type="EMBL" id="CAL1130496.1"/>
    </source>
</evidence>
<dbReference type="GO" id="GO:0051213">
    <property type="term" value="F:dioxygenase activity"/>
    <property type="evidence" value="ECO:0007669"/>
    <property type="project" value="UniProtKB-KW"/>
</dbReference>
<reference evidence="3" key="2">
    <citation type="submission" date="2024-04" db="EMBL/GenBank/DDBJ databases">
        <authorList>
            <person name="Chen Y."/>
            <person name="Shah S."/>
            <person name="Dougan E. K."/>
            <person name="Thang M."/>
            <person name="Chan C."/>
        </authorList>
    </citation>
    <scope>NUCLEOTIDE SEQUENCE [LARGE SCALE GENOMIC DNA]</scope>
</reference>
<dbReference type="EMBL" id="CAMXCT020000322">
    <property type="protein sequence ID" value="CAL1130496.1"/>
    <property type="molecule type" value="Genomic_DNA"/>
</dbReference>
<evidence type="ECO:0000313" key="4">
    <source>
        <dbReference type="EMBL" id="CAL4764433.1"/>
    </source>
</evidence>
<protein>
    <submittedName>
        <fullName evidence="4">Fe2OG dioxygenase domain-containing protein</fullName>
    </submittedName>
</protein>
<dbReference type="OrthoDB" id="69177at2759"/>
<accession>A0A9P1FID9</accession>
<keyword evidence="5" id="KW-1185">Reference proteome</keyword>
<dbReference type="SUPFAM" id="SSF48452">
    <property type="entry name" value="TPR-like"/>
    <property type="match status" value="1"/>
</dbReference>
<feature type="region of interest" description="Disordered" evidence="1">
    <location>
        <begin position="185"/>
        <end position="213"/>
    </location>
</feature>
<keyword evidence="4" id="KW-0223">Dioxygenase</keyword>
<dbReference type="Proteomes" id="UP001152797">
    <property type="component" value="Unassembled WGS sequence"/>
</dbReference>
<reference evidence="2" key="1">
    <citation type="submission" date="2022-10" db="EMBL/GenBank/DDBJ databases">
        <authorList>
            <person name="Chen Y."/>
            <person name="Dougan E. K."/>
            <person name="Chan C."/>
            <person name="Rhodes N."/>
            <person name="Thang M."/>
        </authorList>
    </citation>
    <scope>NUCLEOTIDE SEQUENCE</scope>
</reference>
<organism evidence="2">
    <name type="scientific">Cladocopium goreaui</name>
    <dbReference type="NCBI Taxonomy" id="2562237"/>
    <lineage>
        <taxon>Eukaryota</taxon>
        <taxon>Sar</taxon>
        <taxon>Alveolata</taxon>
        <taxon>Dinophyceae</taxon>
        <taxon>Suessiales</taxon>
        <taxon>Symbiodiniaceae</taxon>
        <taxon>Cladocopium</taxon>
    </lineage>
</organism>
<dbReference type="EMBL" id="CAMXCT010000322">
    <property type="protein sequence ID" value="CAI3977121.1"/>
    <property type="molecule type" value="Genomic_DNA"/>
</dbReference>
<evidence type="ECO:0000313" key="5">
    <source>
        <dbReference type="Proteomes" id="UP001152797"/>
    </source>
</evidence>
<dbReference type="InterPro" id="IPR011990">
    <property type="entry name" value="TPR-like_helical_dom_sf"/>
</dbReference>
<proteinExistence type="predicted"/>
<gene>
    <name evidence="2" type="ORF">C1SCF055_LOCUS5289</name>
</gene>
<evidence type="ECO:0000256" key="1">
    <source>
        <dbReference type="SAM" id="MobiDB-lite"/>
    </source>
</evidence>
<name>A0A9P1FID9_9DINO</name>
<comment type="caution">
    <text evidence="2">The sequence shown here is derived from an EMBL/GenBank/DDBJ whole genome shotgun (WGS) entry which is preliminary data.</text>
</comment>
<dbReference type="AlphaFoldDB" id="A0A9P1FID9"/>
<dbReference type="Gene3D" id="1.25.40.10">
    <property type="entry name" value="Tetratricopeptide repeat domain"/>
    <property type="match status" value="1"/>
</dbReference>
<dbReference type="EMBL" id="CAMXCT030000322">
    <property type="protein sequence ID" value="CAL4764433.1"/>
    <property type="molecule type" value="Genomic_DNA"/>
</dbReference>